<gene>
    <name evidence="1" type="ORF">SAMN00808754_1079</name>
</gene>
<dbReference type="InterPro" id="IPR009229">
    <property type="entry name" value="AgrD"/>
</dbReference>
<dbReference type="AlphaFoldDB" id="A0A1W1VNK2"/>
<reference evidence="1 2" key="1">
    <citation type="submission" date="2017-04" db="EMBL/GenBank/DDBJ databases">
        <authorList>
            <person name="Afonso C.L."/>
            <person name="Miller P.J."/>
            <person name="Scott M.A."/>
            <person name="Spackman E."/>
            <person name="Goraichik I."/>
            <person name="Dimitrov K.M."/>
            <person name="Suarez D.L."/>
            <person name="Swayne D.E."/>
        </authorList>
    </citation>
    <scope>NUCLEOTIDE SEQUENCE [LARGE SCALE GENOMIC DNA]</scope>
    <source>
        <strain evidence="1 2">ToBE</strain>
    </source>
</reference>
<dbReference type="STRING" id="698762.SAMN00808754_1079"/>
<dbReference type="Proteomes" id="UP000192569">
    <property type="component" value="Chromosome I"/>
</dbReference>
<keyword evidence="2" id="KW-1185">Reference proteome</keyword>
<dbReference type="RefSeq" id="WP_084664567.1">
    <property type="nucleotide sequence ID" value="NZ_LT838272.1"/>
</dbReference>
<protein>
    <submittedName>
        <fullName evidence="1">Cyclic lactone autoinducer peptide</fullName>
    </submittedName>
</protein>
<dbReference type="NCBIfam" id="TIGR04223">
    <property type="entry name" value="quorum_AgrD"/>
    <property type="match status" value="1"/>
</dbReference>
<name>A0A1W1VNK2_9FIRM</name>
<organism evidence="1 2">
    <name type="scientific">Thermanaeromonas toyohensis ToBE</name>
    <dbReference type="NCBI Taxonomy" id="698762"/>
    <lineage>
        <taxon>Bacteria</taxon>
        <taxon>Bacillati</taxon>
        <taxon>Bacillota</taxon>
        <taxon>Clostridia</taxon>
        <taxon>Neomoorellales</taxon>
        <taxon>Neomoorellaceae</taxon>
        <taxon>Thermanaeromonas</taxon>
    </lineage>
</organism>
<proteinExistence type="predicted"/>
<dbReference type="EMBL" id="LT838272">
    <property type="protein sequence ID" value="SMB94641.1"/>
    <property type="molecule type" value="Genomic_DNA"/>
</dbReference>
<sequence>MWRKALAWAVSCLSLLAVLVAQSSVLPTSTLAWYQPEVPKGLRR</sequence>
<accession>A0A1W1VNK2</accession>
<evidence type="ECO:0000313" key="2">
    <source>
        <dbReference type="Proteomes" id="UP000192569"/>
    </source>
</evidence>
<evidence type="ECO:0000313" key="1">
    <source>
        <dbReference type="EMBL" id="SMB94641.1"/>
    </source>
</evidence>